<dbReference type="GO" id="GO:0005886">
    <property type="term" value="C:plasma membrane"/>
    <property type="evidence" value="ECO:0007669"/>
    <property type="project" value="UniProtKB-SubCell"/>
</dbReference>
<feature type="transmembrane region" description="Helical" evidence="12">
    <location>
        <begin position="239"/>
        <end position="257"/>
    </location>
</feature>
<dbReference type="Proteomes" id="UP001474421">
    <property type="component" value="Unassembled WGS sequence"/>
</dbReference>
<accession>A0AAW1B5P5</accession>
<organism evidence="14 15">
    <name type="scientific">Crotalus adamanteus</name>
    <name type="common">Eastern diamondback rattlesnake</name>
    <dbReference type="NCBI Taxonomy" id="8729"/>
    <lineage>
        <taxon>Eukaryota</taxon>
        <taxon>Metazoa</taxon>
        <taxon>Chordata</taxon>
        <taxon>Craniata</taxon>
        <taxon>Vertebrata</taxon>
        <taxon>Euteleostomi</taxon>
        <taxon>Lepidosauria</taxon>
        <taxon>Squamata</taxon>
        <taxon>Bifurcata</taxon>
        <taxon>Unidentata</taxon>
        <taxon>Episquamata</taxon>
        <taxon>Toxicofera</taxon>
        <taxon>Serpentes</taxon>
        <taxon>Colubroidea</taxon>
        <taxon>Viperidae</taxon>
        <taxon>Crotalinae</taxon>
        <taxon>Crotalus</taxon>
    </lineage>
</organism>
<dbReference type="GO" id="GO:0004984">
    <property type="term" value="F:olfactory receptor activity"/>
    <property type="evidence" value="ECO:0007669"/>
    <property type="project" value="InterPro"/>
</dbReference>
<evidence type="ECO:0000313" key="15">
    <source>
        <dbReference type="Proteomes" id="UP001474421"/>
    </source>
</evidence>
<keyword evidence="8" id="KW-0297">G-protein coupled receptor</keyword>
<keyword evidence="3" id="KW-1003">Cell membrane</keyword>
<dbReference type="EMBL" id="JAOTOJ010000008">
    <property type="protein sequence ID" value="KAK9397292.1"/>
    <property type="molecule type" value="Genomic_DNA"/>
</dbReference>
<dbReference type="PANTHER" id="PTHR26452">
    <property type="entry name" value="OLFACTORY RECEPTOR"/>
    <property type="match status" value="1"/>
</dbReference>
<evidence type="ECO:0000256" key="8">
    <source>
        <dbReference type="ARBA" id="ARBA00023040"/>
    </source>
</evidence>
<keyword evidence="4" id="KW-0716">Sensory transduction</keyword>
<comment type="function">
    <text evidence="1">Odorant receptor.</text>
</comment>
<feature type="transmembrane region" description="Helical" evidence="12">
    <location>
        <begin position="96"/>
        <end position="117"/>
    </location>
</feature>
<dbReference type="Gene3D" id="1.20.1070.10">
    <property type="entry name" value="Rhodopsin 7-helix transmembrane proteins"/>
    <property type="match status" value="1"/>
</dbReference>
<name>A0AAW1B5P5_CROAD</name>
<evidence type="ECO:0000259" key="13">
    <source>
        <dbReference type="PROSITE" id="PS50262"/>
    </source>
</evidence>
<dbReference type="FunFam" id="1.20.1070.10:FF:000037">
    <property type="entry name" value="Olfactory receptor"/>
    <property type="match status" value="1"/>
</dbReference>
<evidence type="ECO:0000256" key="12">
    <source>
        <dbReference type="SAM" id="Phobius"/>
    </source>
</evidence>
<evidence type="ECO:0000256" key="7">
    <source>
        <dbReference type="ARBA" id="ARBA00022989"/>
    </source>
</evidence>
<feature type="domain" description="G-protein coupled receptors family 1 profile" evidence="13">
    <location>
        <begin position="39"/>
        <end position="287"/>
    </location>
</feature>
<evidence type="ECO:0000256" key="3">
    <source>
        <dbReference type="ARBA" id="ARBA00022475"/>
    </source>
</evidence>
<evidence type="ECO:0000256" key="6">
    <source>
        <dbReference type="ARBA" id="ARBA00022725"/>
    </source>
</evidence>
<dbReference type="SUPFAM" id="SSF81321">
    <property type="entry name" value="Family A G protein-coupled receptor-like"/>
    <property type="match status" value="1"/>
</dbReference>
<keyword evidence="11" id="KW-0807">Transducer</keyword>
<dbReference type="AlphaFoldDB" id="A0AAW1B5P5"/>
<reference evidence="14 15" key="1">
    <citation type="journal article" date="2024" name="Proc. Natl. Acad. Sci. U.S.A.">
        <title>The genetic regulatory architecture and epigenomic basis for age-related changes in rattlesnake venom.</title>
        <authorList>
            <person name="Hogan M.P."/>
            <person name="Holding M.L."/>
            <person name="Nystrom G.S."/>
            <person name="Colston T.J."/>
            <person name="Bartlett D.A."/>
            <person name="Mason A.J."/>
            <person name="Ellsworth S.A."/>
            <person name="Rautsaw R.M."/>
            <person name="Lawrence K.C."/>
            <person name="Strickland J.L."/>
            <person name="He B."/>
            <person name="Fraser P."/>
            <person name="Margres M.J."/>
            <person name="Gilbert D.M."/>
            <person name="Gibbs H.L."/>
            <person name="Parkinson C.L."/>
            <person name="Rokyta D.R."/>
        </authorList>
    </citation>
    <scope>NUCLEOTIDE SEQUENCE [LARGE SCALE GENOMIC DNA]</scope>
    <source>
        <strain evidence="14">DRR0105</strain>
    </source>
</reference>
<evidence type="ECO:0000256" key="1">
    <source>
        <dbReference type="ARBA" id="ARBA00002936"/>
    </source>
</evidence>
<keyword evidence="7 12" id="KW-1133">Transmembrane helix</keyword>
<dbReference type="CDD" id="cd15227">
    <property type="entry name" value="7tmA_OR14-like"/>
    <property type="match status" value="1"/>
</dbReference>
<dbReference type="PRINTS" id="PR00237">
    <property type="entry name" value="GPCRRHODOPSN"/>
</dbReference>
<sequence>MPNLTSPTGFLFLEFFEVYQFQIFQVFLFLTIYIVSLAGNLFIVIVVIMNHRLHSPMYFFLMNLALMDVGSISVIVPKSLTNSLMNSRFISYSECIAQVFFLLFFEASEYFLLTVMAHDRHVAICNPLKYETVMNNEACIQMTAIVWIVSLLYAVLHTSGTFSIRFCSNKIDQFFCEIPKLLKISCSDSYLVEVGLIAFCGIIIFGCFIFVVATYVWILSAVLKIPSVHGQKKAIHTCLPHLIVFSLMLFTGLFVYIRPPNNTSSDLELFFVVIYAILPPVLNPFIYSMRNKEFQNALWKLYKAS</sequence>
<dbReference type="InterPro" id="IPR017452">
    <property type="entry name" value="GPCR_Rhodpsn_7TM"/>
</dbReference>
<evidence type="ECO:0000256" key="11">
    <source>
        <dbReference type="ARBA" id="ARBA00023224"/>
    </source>
</evidence>
<feature type="transmembrane region" description="Helical" evidence="12">
    <location>
        <begin position="138"/>
        <end position="156"/>
    </location>
</feature>
<evidence type="ECO:0000256" key="5">
    <source>
        <dbReference type="ARBA" id="ARBA00022692"/>
    </source>
</evidence>
<comment type="caution">
    <text evidence="14">The sequence shown here is derived from an EMBL/GenBank/DDBJ whole genome shotgun (WGS) entry which is preliminary data.</text>
</comment>
<feature type="transmembrane region" description="Helical" evidence="12">
    <location>
        <begin position="23"/>
        <end position="49"/>
    </location>
</feature>
<keyword evidence="10 14" id="KW-0675">Receptor</keyword>
<keyword evidence="6" id="KW-0552">Olfaction</keyword>
<feature type="transmembrane region" description="Helical" evidence="12">
    <location>
        <begin position="269"/>
        <end position="287"/>
    </location>
</feature>
<evidence type="ECO:0000313" key="14">
    <source>
        <dbReference type="EMBL" id="KAK9397292.1"/>
    </source>
</evidence>
<dbReference type="Pfam" id="PF13853">
    <property type="entry name" value="7tm_4"/>
    <property type="match status" value="1"/>
</dbReference>
<protein>
    <submittedName>
        <fullName evidence="14">Olfactory receptor</fullName>
    </submittedName>
</protein>
<keyword evidence="5 12" id="KW-0812">Transmembrane</keyword>
<keyword evidence="9 12" id="KW-0472">Membrane</keyword>
<evidence type="ECO:0000256" key="10">
    <source>
        <dbReference type="ARBA" id="ARBA00023170"/>
    </source>
</evidence>
<evidence type="ECO:0000256" key="9">
    <source>
        <dbReference type="ARBA" id="ARBA00023136"/>
    </source>
</evidence>
<dbReference type="PROSITE" id="PS50262">
    <property type="entry name" value="G_PROTEIN_RECEP_F1_2"/>
    <property type="match status" value="1"/>
</dbReference>
<dbReference type="GO" id="GO:0004930">
    <property type="term" value="F:G protein-coupled receptor activity"/>
    <property type="evidence" value="ECO:0007669"/>
    <property type="project" value="UniProtKB-KW"/>
</dbReference>
<feature type="transmembrane region" description="Helical" evidence="12">
    <location>
        <begin position="56"/>
        <end position="76"/>
    </location>
</feature>
<comment type="subcellular location">
    <subcellularLocation>
        <location evidence="2">Cell membrane</location>
        <topology evidence="2">Multi-pass membrane protein</topology>
    </subcellularLocation>
</comment>
<evidence type="ECO:0000256" key="4">
    <source>
        <dbReference type="ARBA" id="ARBA00022606"/>
    </source>
</evidence>
<keyword evidence="15" id="KW-1185">Reference proteome</keyword>
<dbReference type="InterPro" id="IPR000276">
    <property type="entry name" value="GPCR_Rhodpsn"/>
</dbReference>
<dbReference type="PRINTS" id="PR00245">
    <property type="entry name" value="OLFACTORYR"/>
</dbReference>
<proteinExistence type="predicted"/>
<dbReference type="InterPro" id="IPR000725">
    <property type="entry name" value="Olfact_rcpt"/>
</dbReference>
<dbReference type="InterPro" id="IPR050516">
    <property type="entry name" value="Olfactory_GPCR"/>
</dbReference>
<evidence type="ECO:0000256" key="2">
    <source>
        <dbReference type="ARBA" id="ARBA00004651"/>
    </source>
</evidence>
<gene>
    <name evidence="14" type="ORF">NXF25_020653</name>
</gene>
<feature type="transmembrane region" description="Helical" evidence="12">
    <location>
        <begin position="196"/>
        <end position="218"/>
    </location>
</feature>